<evidence type="ECO:0000313" key="2">
    <source>
        <dbReference type="EMBL" id="CAE0269743.1"/>
    </source>
</evidence>
<dbReference type="EMBL" id="HBIB01048728">
    <property type="protein sequence ID" value="CAE0269743.1"/>
    <property type="molecule type" value="Transcribed_RNA"/>
</dbReference>
<feature type="region of interest" description="Disordered" evidence="1">
    <location>
        <begin position="518"/>
        <end position="550"/>
    </location>
</feature>
<protein>
    <recommendedName>
        <fullName evidence="3">Glycerol-3-phosphate dehydrogenase</fullName>
    </recommendedName>
</protein>
<sequence length="621" mass="68032">MSLRVGGHALAALRRSRQYAPLTLASTLNGWKRWKSGKATTSDQPFRHPVRWTEEEYYDEEKLDTELRRVFDACHSCRRCFNLCDSFPRLFQLIDDSKSGDLDTVDSSQFKEVADNCTLCDMCYLTKCPYVPPHPLNLDFPHLMVRYRAVENKKANTNAMKDEEVFEASAPPLEERGKGLGETAGGMFMGNSDPTKVEEGVSRTLTISAQSFAHSQLAYTDRNAKMAAIAPRLVNWFSHTDNKLSRQVIEYLMNIDKDAALPQFVSKSKSLVEEAKRVSIPINTEAKAYGKKKAVIFSTCYGNWNTPDIGLAAVYALSRMGVEVEVVNPGCCGMPLLEDGKVGEVAKSALSVSKELLPYIEKGYDVVSLVPSCSLMLKSEWPLITPNSDSVKKVASTTFDVSEYIVSIANEYGMEAELNTLPKGVALHFACHSRAQNMGNKAGEMLKLIPNSKVTTIEKCSGHGGSWGCKKPHFDTAIKVGTPAFRQVVKAAKPAPPRASGGSAGRMSAGGGMKFRFGASSISPSSSTQASTESKEKVQDGGNEKELTKEERKKIVESARPELFLSSECPLAGTHLEQGVFSLDKEVAERVGSSLHPVELFAFALGYEGRLALNNDTTARK</sequence>
<accession>A0A7S3GL03</accession>
<evidence type="ECO:0008006" key="3">
    <source>
        <dbReference type="Google" id="ProtNLM"/>
    </source>
</evidence>
<feature type="compositionally biased region" description="Low complexity" evidence="1">
    <location>
        <begin position="519"/>
        <end position="532"/>
    </location>
</feature>
<organism evidence="2">
    <name type="scientific">Palpitomonas bilix</name>
    <dbReference type="NCBI Taxonomy" id="652834"/>
    <lineage>
        <taxon>Eukaryota</taxon>
        <taxon>Eukaryota incertae sedis</taxon>
    </lineage>
</organism>
<feature type="compositionally biased region" description="Basic and acidic residues" evidence="1">
    <location>
        <begin position="533"/>
        <end position="550"/>
    </location>
</feature>
<dbReference type="AlphaFoldDB" id="A0A7S3GL03"/>
<name>A0A7S3GL03_9EUKA</name>
<proteinExistence type="predicted"/>
<dbReference type="PANTHER" id="PTHR32479">
    <property type="entry name" value="GLYCOLATE OXIDASE IRON-SULFUR SUBUNIT"/>
    <property type="match status" value="1"/>
</dbReference>
<reference evidence="2" key="1">
    <citation type="submission" date="2021-01" db="EMBL/GenBank/DDBJ databases">
        <authorList>
            <person name="Corre E."/>
            <person name="Pelletier E."/>
            <person name="Niang G."/>
            <person name="Scheremetjew M."/>
            <person name="Finn R."/>
            <person name="Kale V."/>
            <person name="Holt S."/>
            <person name="Cochrane G."/>
            <person name="Meng A."/>
            <person name="Brown T."/>
            <person name="Cohen L."/>
        </authorList>
    </citation>
    <scope>NUCLEOTIDE SEQUENCE</scope>
    <source>
        <strain evidence="2">NIES-2562</strain>
    </source>
</reference>
<dbReference type="PANTHER" id="PTHR32479:SF19">
    <property type="entry name" value="ANAEROBIC GLYCEROL-3-PHOSPHATE DEHYDROGENASE SUBUNIT C"/>
    <property type="match status" value="1"/>
</dbReference>
<gene>
    <name evidence="2" type="ORF">PBIL07802_LOCUS32096</name>
</gene>
<evidence type="ECO:0000256" key="1">
    <source>
        <dbReference type="SAM" id="MobiDB-lite"/>
    </source>
</evidence>